<evidence type="ECO:0000313" key="1">
    <source>
        <dbReference type="EMBL" id="QJA75046.1"/>
    </source>
</evidence>
<reference evidence="2" key="1">
    <citation type="submission" date="2020-03" db="EMBL/GenBank/DDBJ databases">
        <title>The deep terrestrial virosphere.</title>
        <authorList>
            <person name="Holmfeldt K."/>
            <person name="Nilsson E."/>
            <person name="Simone D."/>
            <person name="Lopez-Fernandez M."/>
            <person name="Wu X."/>
            <person name="de Brujin I."/>
            <person name="Lundin D."/>
            <person name="Andersson A."/>
            <person name="Bertilsson S."/>
            <person name="Dopson M."/>
        </authorList>
    </citation>
    <scope>NUCLEOTIDE SEQUENCE</scope>
    <source>
        <strain evidence="1">MM415A01877</strain>
        <strain evidence="2">MM415B03367</strain>
    </source>
</reference>
<gene>
    <name evidence="1" type="ORF">MM415A01877_0010</name>
    <name evidence="2" type="ORF">MM415B03367_0008</name>
</gene>
<proteinExistence type="predicted"/>
<dbReference type="EMBL" id="MT142137">
    <property type="protein sequence ID" value="QJA75046.1"/>
    <property type="molecule type" value="Genomic_DNA"/>
</dbReference>
<evidence type="ECO:0000313" key="2">
    <source>
        <dbReference type="EMBL" id="QJA91430.1"/>
    </source>
</evidence>
<dbReference type="EMBL" id="MT142987">
    <property type="protein sequence ID" value="QJA91430.1"/>
    <property type="molecule type" value="Genomic_DNA"/>
</dbReference>
<accession>A0A6M3L9R6</accession>
<sequence>MEHYIKNMKTSKNKLICAISDGTVKEYGYDELFTIERIREQWTKYKNAHGYRVLKGGKWKFYMRKPDLSGCPTRCEMVELHKHMNFPKYLEGL</sequence>
<protein>
    <submittedName>
        <fullName evidence="2">Uncharacterized protein</fullName>
    </submittedName>
</protein>
<dbReference type="AlphaFoldDB" id="A0A6M3L9R6"/>
<name>A0A6M3L9R6_9ZZZZ</name>
<organism evidence="2">
    <name type="scientific">viral metagenome</name>
    <dbReference type="NCBI Taxonomy" id="1070528"/>
    <lineage>
        <taxon>unclassified sequences</taxon>
        <taxon>metagenomes</taxon>
        <taxon>organismal metagenomes</taxon>
    </lineage>
</organism>